<keyword evidence="6" id="KW-0808">Transferase</keyword>
<dbReference type="SUPFAM" id="SSF48439">
    <property type="entry name" value="Protein prenylyltransferase"/>
    <property type="match status" value="1"/>
</dbReference>
<evidence type="ECO:0000256" key="8">
    <source>
        <dbReference type="ARBA" id="ARBA00022842"/>
    </source>
</evidence>
<dbReference type="PANTHER" id="PTHR11129:SF1">
    <property type="entry name" value="PROTEIN FARNESYLTRANSFERASE_GERANYLGERANYLTRANSFERASE TYPE-1 SUBUNIT ALPHA"/>
    <property type="match status" value="1"/>
</dbReference>
<evidence type="ECO:0000313" key="15">
    <source>
        <dbReference type="Proteomes" id="UP001212841"/>
    </source>
</evidence>
<dbReference type="GO" id="GO:0004662">
    <property type="term" value="F:CAAX-protein geranylgeranyltransferase activity"/>
    <property type="evidence" value="ECO:0007669"/>
    <property type="project" value="UniProtKB-EC"/>
</dbReference>
<keyword evidence="5" id="KW-0637">Prenyltransferase</keyword>
<comment type="cofactor">
    <cofactor evidence="1">
        <name>Mg(2+)</name>
        <dbReference type="ChEBI" id="CHEBI:18420"/>
    </cofactor>
</comment>
<dbReference type="EMBL" id="JADGJD010001388">
    <property type="protein sequence ID" value="KAJ3042909.1"/>
    <property type="molecule type" value="Genomic_DNA"/>
</dbReference>
<dbReference type="GO" id="GO:0004660">
    <property type="term" value="F:protein farnesyltransferase activity"/>
    <property type="evidence" value="ECO:0007669"/>
    <property type="project" value="UniProtKB-EC"/>
</dbReference>
<evidence type="ECO:0000313" key="14">
    <source>
        <dbReference type="EMBL" id="KAJ3042909.1"/>
    </source>
</evidence>
<evidence type="ECO:0000256" key="7">
    <source>
        <dbReference type="ARBA" id="ARBA00022737"/>
    </source>
</evidence>
<evidence type="ECO:0000256" key="3">
    <source>
        <dbReference type="ARBA" id="ARBA00012700"/>
    </source>
</evidence>
<evidence type="ECO:0000256" key="4">
    <source>
        <dbReference type="ARBA" id="ARBA00012702"/>
    </source>
</evidence>
<keyword evidence="15" id="KW-1185">Reference proteome</keyword>
<evidence type="ECO:0000256" key="6">
    <source>
        <dbReference type="ARBA" id="ARBA00022679"/>
    </source>
</evidence>
<evidence type="ECO:0000256" key="5">
    <source>
        <dbReference type="ARBA" id="ARBA00022602"/>
    </source>
</evidence>
<dbReference type="EC" id="2.5.1.58" evidence="4"/>
<sequence length="238" mass="28420">MRSARQYRQEILAALQKDLKEELDFIDDMASEHPKSYQIWHHRQIIIERLNDPSKEISFIDKMLALDSKNYHAWSYRQWVVSTYNLWDDEIPDIDRLIVEDIRNNSAWNQRFFVMSRRPQGFGEDDIVKEVSYILQKIRLAPNNESPWNYLRGILEFAGKPFDEFPQIEDVCRSFEAKAMIVPHALNFLLELNAQQVQAGQGERVAECEKISKQLEEHDPVRKLYWRHRLEQVKAFRN</sequence>
<evidence type="ECO:0000256" key="11">
    <source>
        <dbReference type="ARBA" id="ARBA00042436"/>
    </source>
</evidence>
<protein>
    <recommendedName>
        <fullName evidence="9">Protein farnesyltransferase/geranylgeranyltransferase type-1 subunit alpha</fullName>
        <ecNumber evidence="4">2.5.1.58</ecNumber>
        <ecNumber evidence="3">2.5.1.59</ecNumber>
    </recommendedName>
    <alternativeName>
        <fullName evidence="12">CAAX farnesyltransferase subunit alpha</fullName>
    </alternativeName>
    <alternativeName>
        <fullName evidence="11">FTase-alpha</fullName>
    </alternativeName>
    <alternativeName>
        <fullName evidence="10">Ras proteins prenyltransferase subunit alpha</fullName>
    </alternativeName>
    <alternativeName>
        <fullName evidence="13">Type I protein geranyl-geranyltransferase subunit alpha</fullName>
    </alternativeName>
</protein>
<dbReference type="PROSITE" id="PS51147">
    <property type="entry name" value="PFTA"/>
    <property type="match status" value="4"/>
</dbReference>
<evidence type="ECO:0000256" key="10">
    <source>
        <dbReference type="ARBA" id="ARBA00041392"/>
    </source>
</evidence>
<gene>
    <name evidence="14" type="ORF">HK097_001870</name>
</gene>
<proteinExistence type="inferred from homology"/>
<dbReference type="InterPro" id="IPR002088">
    <property type="entry name" value="Prenyl_trans_a"/>
</dbReference>
<dbReference type="Proteomes" id="UP001212841">
    <property type="component" value="Unassembled WGS sequence"/>
</dbReference>
<dbReference type="GO" id="GO:0005965">
    <property type="term" value="C:protein farnesyltransferase complex"/>
    <property type="evidence" value="ECO:0007669"/>
    <property type="project" value="TreeGrafter"/>
</dbReference>
<keyword evidence="7" id="KW-0677">Repeat</keyword>
<comment type="similarity">
    <text evidence="2">Belongs to the protein prenyltransferase subunit alpha family.</text>
</comment>
<comment type="caution">
    <text evidence="14">The sequence shown here is derived from an EMBL/GenBank/DDBJ whole genome shotgun (WGS) entry which is preliminary data.</text>
</comment>
<evidence type="ECO:0000256" key="12">
    <source>
        <dbReference type="ARBA" id="ARBA00043086"/>
    </source>
</evidence>
<accession>A0AAD5S427</accession>
<name>A0AAD5S427_9FUNG</name>
<dbReference type="Gene3D" id="1.25.40.120">
    <property type="entry name" value="Protein prenylyltransferase"/>
    <property type="match status" value="1"/>
</dbReference>
<evidence type="ECO:0000256" key="2">
    <source>
        <dbReference type="ARBA" id="ARBA00006734"/>
    </source>
</evidence>
<dbReference type="PANTHER" id="PTHR11129">
    <property type="entry name" value="PROTEIN FARNESYLTRANSFERASE ALPHA SUBUNIT/RAB GERANYLGERANYL TRANSFERASE ALPHA SUBUNIT"/>
    <property type="match status" value="1"/>
</dbReference>
<evidence type="ECO:0000256" key="9">
    <source>
        <dbReference type="ARBA" id="ARBA00040965"/>
    </source>
</evidence>
<evidence type="ECO:0000256" key="1">
    <source>
        <dbReference type="ARBA" id="ARBA00001946"/>
    </source>
</evidence>
<evidence type="ECO:0000256" key="13">
    <source>
        <dbReference type="ARBA" id="ARBA00043219"/>
    </source>
</evidence>
<organism evidence="14 15">
    <name type="scientific">Rhizophlyctis rosea</name>
    <dbReference type="NCBI Taxonomy" id="64517"/>
    <lineage>
        <taxon>Eukaryota</taxon>
        <taxon>Fungi</taxon>
        <taxon>Fungi incertae sedis</taxon>
        <taxon>Chytridiomycota</taxon>
        <taxon>Chytridiomycota incertae sedis</taxon>
        <taxon>Chytridiomycetes</taxon>
        <taxon>Rhizophlyctidales</taxon>
        <taxon>Rhizophlyctidaceae</taxon>
        <taxon>Rhizophlyctis</taxon>
    </lineage>
</organism>
<dbReference type="GO" id="GO:0005953">
    <property type="term" value="C:CAAX-protein geranylgeranyltransferase complex"/>
    <property type="evidence" value="ECO:0007669"/>
    <property type="project" value="TreeGrafter"/>
</dbReference>
<dbReference type="EC" id="2.5.1.59" evidence="3"/>
<keyword evidence="8" id="KW-0460">Magnesium</keyword>
<dbReference type="Pfam" id="PF01239">
    <property type="entry name" value="PPTA"/>
    <property type="match status" value="4"/>
</dbReference>
<dbReference type="AlphaFoldDB" id="A0AAD5S427"/>
<reference evidence="14" key="1">
    <citation type="submission" date="2020-05" db="EMBL/GenBank/DDBJ databases">
        <title>Phylogenomic resolution of chytrid fungi.</title>
        <authorList>
            <person name="Stajich J.E."/>
            <person name="Amses K."/>
            <person name="Simmons R."/>
            <person name="Seto K."/>
            <person name="Myers J."/>
            <person name="Bonds A."/>
            <person name="Quandt C.A."/>
            <person name="Barry K."/>
            <person name="Liu P."/>
            <person name="Grigoriev I."/>
            <person name="Longcore J.E."/>
            <person name="James T.Y."/>
        </authorList>
    </citation>
    <scope>NUCLEOTIDE SEQUENCE</scope>
    <source>
        <strain evidence="14">JEL0318</strain>
    </source>
</reference>